<proteinExistence type="predicted"/>
<reference evidence="2 3" key="1">
    <citation type="submission" date="2019-06" db="EMBL/GenBank/DDBJ databases">
        <title>Sequencing the genomes of 1000 actinobacteria strains.</title>
        <authorList>
            <person name="Klenk H.-P."/>
        </authorList>
    </citation>
    <scope>NUCLEOTIDE SEQUENCE [LARGE SCALE GENOMIC DNA]</scope>
    <source>
        <strain evidence="2 3">DSM 45928</strain>
    </source>
</reference>
<dbReference type="SMART" id="SM00860">
    <property type="entry name" value="SMI1_KNR4"/>
    <property type="match status" value="1"/>
</dbReference>
<sequence length="217" mass="24897">MVGLAEFMALVGEPETAPPVADWAAIEAELGLTFPEDYREWARHYTTLELHGFMRIDNFATDPLLKLRTAAIETFDGMRELTAKRGRSDVTDRFGLVGRYMPALPYYPEPGGLLTWGFTNNGDWCMWLTDPDPAKWTIVISDAVEFWQFDGGFLDFLVGICNGSLRCSVLPENFPKRPAIKELKGYEKRRFPGFEQELDTPVLVPTRRWRSYFEQSR</sequence>
<dbReference type="InterPro" id="IPR037883">
    <property type="entry name" value="Knr4/Smi1-like_sf"/>
</dbReference>
<organism evidence="2 3">
    <name type="scientific">Stackebrandtia endophytica</name>
    <dbReference type="NCBI Taxonomy" id="1496996"/>
    <lineage>
        <taxon>Bacteria</taxon>
        <taxon>Bacillati</taxon>
        <taxon>Actinomycetota</taxon>
        <taxon>Actinomycetes</taxon>
        <taxon>Glycomycetales</taxon>
        <taxon>Glycomycetaceae</taxon>
        <taxon>Stackebrandtia</taxon>
    </lineage>
</organism>
<dbReference type="InterPro" id="IPR018958">
    <property type="entry name" value="Knr4/Smi1-like_dom"/>
</dbReference>
<dbReference type="InParanoid" id="A0A543AS09"/>
<gene>
    <name evidence="2" type="ORF">FB566_0870</name>
</gene>
<feature type="domain" description="Knr4/Smi1-like" evidence="1">
    <location>
        <begin position="17"/>
        <end position="159"/>
    </location>
</feature>
<dbReference type="RefSeq" id="WP_142035172.1">
    <property type="nucleotide sequence ID" value="NZ_JBHTGS010000001.1"/>
</dbReference>
<name>A0A543AS09_9ACTN</name>
<evidence type="ECO:0000313" key="3">
    <source>
        <dbReference type="Proteomes" id="UP000317043"/>
    </source>
</evidence>
<accession>A0A543AS09</accession>
<dbReference type="Proteomes" id="UP000317043">
    <property type="component" value="Unassembled WGS sequence"/>
</dbReference>
<protein>
    <recommendedName>
        <fullName evidence="1">Knr4/Smi1-like domain-containing protein</fullName>
    </recommendedName>
</protein>
<dbReference type="AlphaFoldDB" id="A0A543AS09"/>
<dbReference type="SUPFAM" id="SSF160631">
    <property type="entry name" value="SMI1/KNR4-like"/>
    <property type="match status" value="1"/>
</dbReference>
<dbReference type="EMBL" id="VFOW01000001">
    <property type="protein sequence ID" value="TQL75369.1"/>
    <property type="molecule type" value="Genomic_DNA"/>
</dbReference>
<comment type="caution">
    <text evidence="2">The sequence shown here is derived from an EMBL/GenBank/DDBJ whole genome shotgun (WGS) entry which is preliminary data.</text>
</comment>
<keyword evidence="3" id="KW-1185">Reference proteome</keyword>
<evidence type="ECO:0000259" key="1">
    <source>
        <dbReference type="SMART" id="SM00860"/>
    </source>
</evidence>
<dbReference type="OrthoDB" id="5572373at2"/>
<evidence type="ECO:0000313" key="2">
    <source>
        <dbReference type="EMBL" id="TQL75369.1"/>
    </source>
</evidence>
<dbReference type="Pfam" id="PF14568">
    <property type="entry name" value="SUKH_6"/>
    <property type="match status" value="1"/>
</dbReference>